<comment type="subcellular location">
    <subcellularLocation>
        <location evidence="1">Membrane</location>
        <topology evidence="1">Single-pass type I membrane protein</topology>
    </subcellularLocation>
</comment>
<dbReference type="CTD" id="64922"/>
<feature type="domain" description="LRRCT" evidence="14">
    <location>
        <begin position="176"/>
        <end position="227"/>
    </location>
</feature>
<evidence type="ECO:0000256" key="5">
    <source>
        <dbReference type="ARBA" id="ARBA00022737"/>
    </source>
</evidence>
<keyword evidence="2" id="KW-0433">Leucine-rich repeat</keyword>
<protein>
    <recommendedName>
        <fullName evidence="11">Leucine-rich repeat-containing protein 19</fullName>
    </recommendedName>
</protein>
<dbReference type="KEGG" id="pvp:105308733"/>
<evidence type="ECO:0000256" key="13">
    <source>
        <dbReference type="SAM" id="SignalP"/>
    </source>
</evidence>
<keyword evidence="7 12" id="KW-0472">Membrane</keyword>
<evidence type="ECO:0000256" key="8">
    <source>
        <dbReference type="ARBA" id="ARBA00023180"/>
    </source>
</evidence>
<evidence type="ECO:0000256" key="2">
    <source>
        <dbReference type="ARBA" id="ARBA00022614"/>
    </source>
</evidence>
<dbReference type="SMART" id="SM00369">
    <property type="entry name" value="LRR_TYP"/>
    <property type="match status" value="3"/>
</dbReference>
<comment type="function">
    <text evidence="9">Pathogen-recognition receptor which mediates the activation of TRAF2- and TRAF6 NF-kappa-B signaling pathways and induces the expression of pro-inflammatory cytokines. In kidney, prevents infection by uropathogenic bacteria by inducing the production of cytokines, chemokines and antimicrobial substances. In gut, involved in host-microbiota interactions, plays a critical role in promoting the recruitment of immune cells and intestinal inflammation.</text>
</comment>
<evidence type="ECO:0000259" key="14">
    <source>
        <dbReference type="SMART" id="SM00082"/>
    </source>
</evidence>
<proteinExistence type="predicted"/>
<dbReference type="Pfam" id="PF15176">
    <property type="entry name" value="LRR19-TM"/>
    <property type="match status" value="1"/>
</dbReference>
<keyword evidence="6 12" id="KW-1133">Transmembrane helix</keyword>
<dbReference type="FunFam" id="3.80.10.10:FF:000865">
    <property type="entry name" value="Leucine-rich repeat-containing protein 19"/>
    <property type="match status" value="1"/>
</dbReference>
<dbReference type="InterPro" id="IPR000483">
    <property type="entry name" value="Cys-rich_flank_reg_C"/>
</dbReference>
<dbReference type="AlphaFoldDB" id="A0A6P6C284"/>
<dbReference type="InterPro" id="IPR032675">
    <property type="entry name" value="LRR_dom_sf"/>
</dbReference>
<sequence length="370" mass="42391">MKTTCILILFWPLSMLLLSDESQTSKTEVKCNFTEKNYSLIPADINKDVTILDLSHNQITLNIRDTSVLQTYFLLTELYLFENNVTILYNNSFGNLSNLQILNICRNSIHIIQQDAFIGLKKLKQLYLCQNKMLQLNPEIFVPLKNLKLLNLQGNLISYFDVPQLFPLEIIILYGNPWNCSCGLLNLQNWLNTSNVTLENENITMCSYPDTLKGYSIKIVHYKAACHSKFPSPITEDLYINFRSISNSTFNSSLNNLTRNSEQGPLGKSWALLGGGVATMLVTSLLIFIAIKCPIWYNFLLSYKHHHLEEHEAETYEDGFTENPSSLSQIPDTNSKETLVIFERVHSFVVDDDGFIEDKYIDIHESCEEN</sequence>
<name>A0A6P6C284_PTEVA</name>
<dbReference type="PANTHER" id="PTHR31450:SF4">
    <property type="entry name" value="LEUCINE-RICH REPEAT-CONTAINING PROTEIN 19"/>
    <property type="match status" value="1"/>
</dbReference>
<evidence type="ECO:0000256" key="11">
    <source>
        <dbReference type="ARBA" id="ARBA00071470"/>
    </source>
</evidence>
<feature type="signal peptide" evidence="13">
    <location>
        <begin position="1"/>
        <end position="19"/>
    </location>
</feature>
<feature type="transmembrane region" description="Helical" evidence="12">
    <location>
        <begin position="270"/>
        <end position="291"/>
    </location>
</feature>
<evidence type="ECO:0000256" key="12">
    <source>
        <dbReference type="SAM" id="Phobius"/>
    </source>
</evidence>
<dbReference type="OrthoDB" id="1394818at2759"/>
<evidence type="ECO:0000256" key="10">
    <source>
        <dbReference type="ARBA" id="ARBA00062004"/>
    </source>
</evidence>
<evidence type="ECO:0000313" key="15">
    <source>
        <dbReference type="Proteomes" id="UP000515202"/>
    </source>
</evidence>
<reference evidence="16" key="1">
    <citation type="submission" date="2025-08" db="UniProtKB">
        <authorList>
            <consortium name="RefSeq"/>
        </authorList>
    </citation>
    <scope>IDENTIFICATION</scope>
    <source>
        <tissue evidence="16">Kidney</tissue>
    </source>
</reference>
<accession>A0A6P6C284</accession>
<dbReference type="SUPFAM" id="SSF52058">
    <property type="entry name" value="L domain-like"/>
    <property type="match status" value="1"/>
</dbReference>
<evidence type="ECO:0000256" key="1">
    <source>
        <dbReference type="ARBA" id="ARBA00004479"/>
    </source>
</evidence>
<keyword evidence="8" id="KW-0325">Glycoprotein</keyword>
<dbReference type="Pfam" id="PF13855">
    <property type="entry name" value="LRR_8"/>
    <property type="match status" value="1"/>
</dbReference>
<keyword evidence="3 12" id="KW-0812">Transmembrane</keyword>
<evidence type="ECO:0000256" key="3">
    <source>
        <dbReference type="ARBA" id="ARBA00022692"/>
    </source>
</evidence>
<evidence type="ECO:0000256" key="7">
    <source>
        <dbReference type="ARBA" id="ARBA00023136"/>
    </source>
</evidence>
<keyword evidence="4 13" id="KW-0732">Signal</keyword>
<feature type="chain" id="PRO_5027588973" description="Leucine-rich repeat-containing protein 19" evidence="13">
    <location>
        <begin position="20"/>
        <end position="370"/>
    </location>
</feature>
<evidence type="ECO:0000256" key="4">
    <source>
        <dbReference type="ARBA" id="ARBA00022729"/>
    </source>
</evidence>
<dbReference type="GO" id="GO:0038023">
    <property type="term" value="F:signaling receptor activity"/>
    <property type="evidence" value="ECO:0007669"/>
    <property type="project" value="TreeGrafter"/>
</dbReference>
<dbReference type="InterPro" id="IPR001611">
    <property type="entry name" value="Leu-rich_rpt"/>
</dbReference>
<dbReference type="RefSeq" id="XP_023381513.1">
    <property type="nucleotide sequence ID" value="XM_023525745.1"/>
</dbReference>
<evidence type="ECO:0000256" key="6">
    <source>
        <dbReference type="ARBA" id="ARBA00022989"/>
    </source>
</evidence>
<evidence type="ECO:0000256" key="9">
    <source>
        <dbReference type="ARBA" id="ARBA00055634"/>
    </source>
</evidence>
<dbReference type="SMART" id="SM00082">
    <property type="entry name" value="LRRCT"/>
    <property type="match status" value="1"/>
</dbReference>
<evidence type="ECO:0000313" key="16">
    <source>
        <dbReference type="RefSeq" id="XP_023381513.1"/>
    </source>
</evidence>
<dbReference type="GO" id="GO:1901224">
    <property type="term" value="P:positive regulation of non-canonical NF-kappaB signal transduction"/>
    <property type="evidence" value="ECO:0007669"/>
    <property type="project" value="TreeGrafter"/>
</dbReference>
<dbReference type="InterPro" id="IPR003591">
    <property type="entry name" value="Leu-rich_rpt_typical-subtyp"/>
</dbReference>
<keyword evidence="15" id="KW-1185">Reference proteome</keyword>
<dbReference type="GO" id="GO:0005886">
    <property type="term" value="C:plasma membrane"/>
    <property type="evidence" value="ECO:0007669"/>
    <property type="project" value="TreeGrafter"/>
</dbReference>
<dbReference type="GeneID" id="105308733"/>
<keyword evidence="5" id="KW-0677">Repeat</keyword>
<dbReference type="PANTHER" id="PTHR31450">
    <property type="entry name" value="LEUCINE-RICH REPEAT-CONTAINING PROTEIN 19 LRRC19 FAMILY MEMBER"/>
    <property type="match status" value="1"/>
</dbReference>
<comment type="subunit">
    <text evidence="10">Interacts with TRAF2 and TRAF6.</text>
</comment>
<dbReference type="Gene3D" id="3.80.10.10">
    <property type="entry name" value="Ribonuclease Inhibitor"/>
    <property type="match status" value="2"/>
</dbReference>
<organism evidence="15 16">
    <name type="scientific">Pteropus vampyrus</name>
    <name type="common">Large flying fox</name>
    <dbReference type="NCBI Taxonomy" id="132908"/>
    <lineage>
        <taxon>Eukaryota</taxon>
        <taxon>Metazoa</taxon>
        <taxon>Chordata</taxon>
        <taxon>Craniata</taxon>
        <taxon>Vertebrata</taxon>
        <taxon>Euteleostomi</taxon>
        <taxon>Mammalia</taxon>
        <taxon>Eutheria</taxon>
        <taxon>Laurasiatheria</taxon>
        <taxon>Chiroptera</taxon>
        <taxon>Yinpterochiroptera</taxon>
        <taxon>Pteropodoidea</taxon>
        <taxon>Pteropodidae</taxon>
        <taxon>Pteropodinae</taxon>
        <taxon>Pteropus</taxon>
    </lineage>
</organism>
<gene>
    <name evidence="16" type="primary">LRRC19</name>
</gene>
<dbReference type="Proteomes" id="UP000515202">
    <property type="component" value="Unplaced"/>
</dbReference>